<evidence type="ECO:0000313" key="1">
    <source>
        <dbReference type="EMBL" id="WBW72592.1"/>
    </source>
</evidence>
<dbReference type="GO" id="GO:0070096">
    <property type="term" value="P:mitochondrial outer membrane translocase complex assembly"/>
    <property type="evidence" value="ECO:0007669"/>
    <property type="project" value="TreeGrafter"/>
</dbReference>
<dbReference type="InterPro" id="IPR013262">
    <property type="entry name" value="OMP_MIM1/TOM13_mt"/>
</dbReference>
<dbReference type="GO" id="GO:0005741">
    <property type="term" value="C:mitochondrial outer membrane"/>
    <property type="evidence" value="ECO:0007669"/>
    <property type="project" value="InterPro"/>
</dbReference>
<keyword evidence="2" id="KW-1185">Reference proteome</keyword>
<dbReference type="GO" id="GO:0045040">
    <property type="term" value="P:protein insertion into mitochondrial outer membrane"/>
    <property type="evidence" value="ECO:0007669"/>
    <property type="project" value="TreeGrafter"/>
</dbReference>
<dbReference type="GeneID" id="80874950"/>
<protein>
    <submittedName>
        <fullName evidence="1">Mitochondrial MIM complex subunit Mim1</fullName>
    </submittedName>
</protein>
<dbReference type="EMBL" id="CP115611">
    <property type="protein sequence ID" value="WBW72592.1"/>
    <property type="molecule type" value="Genomic_DNA"/>
</dbReference>
<dbReference type="PANTHER" id="PTHR28241:SF1">
    <property type="entry name" value="MITOCHONDRIAL IMPORT PROTEIN 1"/>
    <property type="match status" value="1"/>
</dbReference>
<proteinExistence type="predicted"/>
<evidence type="ECO:0000313" key="2">
    <source>
        <dbReference type="Proteomes" id="UP001212411"/>
    </source>
</evidence>
<dbReference type="Proteomes" id="UP001212411">
    <property type="component" value="Chromosome 1"/>
</dbReference>
<name>A0AAE9WA68_9SCHI</name>
<dbReference type="PANTHER" id="PTHR28241">
    <property type="entry name" value="MITOCHONDRIAL IMPORT PROTEIN 1"/>
    <property type="match status" value="1"/>
</dbReference>
<accession>A0AAE9WA68</accession>
<dbReference type="RefSeq" id="XP_056036835.1">
    <property type="nucleotide sequence ID" value="XM_056180261.1"/>
</dbReference>
<dbReference type="AlphaFoldDB" id="A0AAE9WA68"/>
<dbReference type="KEGG" id="som:SOMG_01468"/>
<sequence length="102" mass="11386">MEGKSMPIQKSVFTQVFQVLKYAAINLGLPFLNGIMLGFGEIFAHAFIHSLGWAPGHTRIYSIQRQHAGMEVFDCTKNIELVFEPADDKNAPPLVNELVVKL</sequence>
<organism evidence="1 2">
    <name type="scientific">Schizosaccharomyces osmophilus</name>
    <dbReference type="NCBI Taxonomy" id="2545709"/>
    <lineage>
        <taxon>Eukaryota</taxon>
        <taxon>Fungi</taxon>
        <taxon>Dikarya</taxon>
        <taxon>Ascomycota</taxon>
        <taxon>Taphrinomycotina</taxon>
        <taxon>Schizosaccharomycetes</taxon>
        <taxon>Schizosaccharomycetales</taxon>
        <taxon>Schizosaccharomycetaceae</taxon>
        <taxon>Schizosaccharomyces</taxon>
    </lineage>
</organism>
<dbReference type="Pfam" id="PF08219">
    <property type="entry name" value="TOM13"/>
    <property type="match status" value="1"/>
</dbReference>
<reference evidence="1 2" key="1">
    <citation type="journal article" date="2023" name="G3 (Bethesda)">
        <title>A high-quality reference genome for the fission yeast Schizosaccharomyces osmophilus.</title>
        <authorList>
            <person name="Jia G.S."/>
            <person name="Zhang W.C."/>
            <person name="Liang Y."/>
            <person name="Liu X.H."/>
            <person name="Rhind N."/>
            <person name="Pidoux A."/>
            <person name="Brysch-Herzberg M."/>
            <person name="Du L.L."/>
        </authorList>
    </citation>
    <scope>NUCLEOTIDE SEQUENCE [LARGE SCALE GENOMIC DNA]</scope>
    <source>
        <strain evidence="1 2">CBS 15793</strain>
    </source>
</reference>
<gene>
    <name evidence="1" type="primary">mim1</name>
    <name evidence="1" type="ORF">SOMG_01468</name>
</gene>